<dbReference type="PANTHER" id="PTHR36985">
    <property type="entry name" value="TRANSLOCATION AND ASSEMBLY MODULE SUBUNIT TAMB"/>
    <property type="match status" value="1"/>
</dbReference>
<dbReference type="GO" id="GO:0009306">
    <property type="term" value="P:protein secretion"/>
    <property type="evidence" value="ECO:0007669"/>
    <property type="project" value="InterPro"/>
</dbReference>
<gene>
    <name evidence="6" type="ORF">FEM03_01570</name>
</gene>
<reference evidence="6 7" key="1">
    <citation type="submission" date="2019-05" db="EMBL/GenBank/DDBJ databases">
        <title>Verrucobacter flavum gen. nov., sp. nov. a new member of the family Verrucomicrobiaceae.</title>
        <authorList>
            <person name="Szuroczki S."/>
            <person name="Abbaszade G."/>
            <person name="Szabo A."/>
            <person name="Felfoldi T."/>
            <person name="Schumann P."/>
            <person name="Boka K."/>
            <person name="Keki Z."/>
            <person name="Toumi M."/>
            <person name="Toth E."/>
        </authorList>
    </citation>
    <scope>NUCLEOTIDE SEQUENCE [LARGE SCALE GENOMIC DNA]</scope>
    <source>
        <strain evidence="6 7">MG-N-17</strain>
    </source>
</reference>
<keyword evidence="4" id="KW-0472">Membrane</keyword>
<dbReference type="PANTHER" id="PTHR36985:SF1">
    <property type="entry name" value="TRANSLOCATION AND ASSEMBLY MODULE SUBUNIT TAMB"/>
    <property type="match status" value="1"/>
</dbReference>
<evidence type="ECO:0000313" key="6">
    <source>
        <dbReference type="EMBL" id="TLD72786.1"/>
    </source>
</evidence>
<evidence type="ECO:0000313" key="7">
    <source>
        <dbReference type="Proteomes" id="UP000306196"/>
    </source>
</evidence>
<dbReference type="AlphaFoldDB" id="A0A5R8KKE1"/>
<evidence type="ECO:0000256" key="3">
    <source>
        <dbReference type="ARBA" id="ARBA00022989"/>
    </source>
</evidence>
<evidence type="ECO:0000259" key="5">
    <source>
        <dbReference type="Pfam" id="PF04357"/>
    </source>
</evidence>
<keyword evidence="7" id="KW-1185">Reference proteome</keyword>
<dbReference type="Proteomes" id="UP000306196">
    <property type="component" value="Unassembled WGS sequence"/>
</dbReference>
<proteinExistence type="predicted"/>
<feature type="domain" description="Translocation and assembly module TamB C-terminal" evidence="5">
    <location>
        <begin position="940"/>
        <end position="1187"/>
    </location>
</feature>
<evidence type="ECO:0000256" key="1">
    <source>
        <dbReference type="ARBA" id="ARBA00004167"/>
    </source>
</evidence>
<dbReference type="GO" id="GO:0005886">
    <property type="term" value="C:plasma membrane"/>
    <property type="evidence" value="ECO:0007669"/>
    <property type="project" value="InterPro"/>
</dbReference>
<dbReference type="Pfam" id="PF04357">
    <property type="entry name" value="TamB"/>
    <property type="match status" value="1"/>
</dbReference>
<evidence type="ECO:0000256" key="4">
    <source>
        <dbReference type="ARBA" id="ARBA00023136"/>
    </source>
</evidence>
<keyword evidence="2" id="KW-0812">Transmembrane</keyword>
<evidence type="ECO:0000256" key="2">
    <source>
        <dbReference type="ARBA" id="ARBA00022692"/>
    </source>
</evidence>
<sequence>MSSEPPPKKKSKKSCLWLGLKFGALFVLALLLLLVAFHQPLLRLTIDKAGRYFAGKAGLNLEWAVKGSVVSGLGLEGLKVSGDKGPVRSIEWRHLALSYDLPAFWREGLASVVREISLHDADIVMDLRGGKAKEPKMKKEGDAKKGGLPDLWVGRLDLRAVNARIQTDGGEILVRGLTLLLEEGVVGELLIEELVAPSARLHLHDVAGTTGVAGRAIILKELALKPGVRVETLVADLKELASGRLPLVLDIQSGEGRLAASGSLTGLGTKFGLDIALALRGISELDVAAWTPMPKNQHWRVEHGALEVRGFPAEPQSLDFKLALEGQAMQFGGQKIEQVLLKADSQEGALKIEDLLVSMMGNLAGVDGSAEFPAKWTQMKQTLADLNWRISAPDLASFRPGSGIGGSAVGEGTVIWKEGRLGGADGVLQVSPLMLPGVPASSLRAEVSTNGELLTLRSLRLWWDAQHEIVAQGTMQLAGEQKVELSWKAALPEAQRFLPEATREKLGGPLTAGVNLAGKAAFALPQIKARDWSGLVAEADLKVDDVQWKEGMAQGLVLQATCEEGRLNVTQLRLDMDGKNALSIQGGAALDMKGPFDVVVKGELPELALLGPWLAMGKVPMVKSGSLMVDWKASGTLDRKELAGGGRVQLSGVQMEGREEVLALDLEGSHAGMNAELTKLEASAGPWRASGSAKLSPEMLSIPGLSLFSGELRLLQVTAEVPLVLNAQPRPALPLDFTKEIQAEVEMDKLNVGELMDVIGMEAPVRGQVDGNLKVTGTAAKPVAKLDIALTGVEAAALGGKLEPAALTLQAALEEGRLAVVTEVGQQPLKKLRVEARLPLDVETVAKNPTSLMEAPLEGSVVLPSSDLAIVRKFAPILTTFDGTVMADVKLGGVVRQPKWAGQLRVDVSAAAVDGLAMNMKDIKVHLGFDQMLVKLEDVSAAVAGGEMRMSGQVDLTKPTDPAMDLRLEAKEALLMRDQTMSLRTDGNLTCIGSLSKATLAGRLELVRGRVFKEIEFLPLSLPNQLPPPPPVVTRSTRKLELPPMLKDWIFDVEVRTRDPIRLLGNVLNGGVVVQVTAKGTGAAPELDGRVSLQGARLQLPFSRLTITRGEVVFNKDNPFDPQLDLQGDSFVNNYQVTLFAYGSALAPKVRFTSSPPLSEGAIATLLATGATEGDLRSSEGVAANRAAFLLISQTYRKLFRKGAPRRYDEEPPKLSFNFSPLSTGGSQRNVSATYELSPMFQAVGTISESGSFRGLLYYLVRFR</sequence>
<organism evidence="6 7">
    <name type="scientific">Phragmitibacter flavus</name>
    <dbReference type="NCBI Taxonomy" id="2576071"/>
    <lineage>
        <taxon>Bacteria</taxon>
        <taxon>Pseudomonadati</taxon>
        <taxon>Verrucomicrobiota</taxon>
        <taxon>Verrucomicrobiia</taxon>
        <taxon>Verrucomicrobiales</taxon>
        <taxon>Verrucomicrobiaceae</taxon>
        <taxon>Phragmitibacter</taxon>
    </lineage>
</organism>
<dbReference type="InterPro" id="IPR007452">
    <property type="entry name" value="TamB_C"/>
</dbReference>
<comment type="caution">
    <text evidence="6">The sequence shown here is derived from an EMBL/GenBank/DDBJ whole genome shotgun (WGS) entry which is preliminary data.</text>
</comment>
<accession>A0A5R8KKE1</accession>
<name>A0A5R8KKE1_9BACT</name>
<dbReference type="RefSeq" id="WP_138084409.1">
    <property type="nucleotide sequence ID" value="NZ_VAUV01000001.1"/>
</dbReference>
<protein>
    <recommendedName>
        <fullName evidence="5">Translocation and assembly module TamB C-terminal domain-containing protein</fullName>
    </recommendedName>
</protein>
<dbReference type="OrthoDB" id="173980at2"/>
<dbReference type="EMBL" id="VAUV01000001">
    <property type="protein sequence ID" value="TLD72786.1"/>
    <property type="molecule type" value="Genomic_DNA"/>
</dbReference>
<keyword evidence="3" id="KW-1133">Transmembrane helix</keyword>
<comment type="subcellular location">
    <subcellularLocation>
        <location evidence="1">Membrane</location>
        <topology evidence="1">Single-pass membrane protein</topology>
    </subcellularLocation>
</comment>